<reference evidence="2 3" key="2">
    <citation type="submission" date="2024-06" db="EMBL/GenBank/DDBJ databases">
        <title>Thioclava kandeliae sp. nov. from a rhizosphere soil sample of Kandelia candel in a mangrove.</title>
        <authorList>
            <person name="Mu T."/>
        </authorList>
    </citation>
    <scope>NUCLEOTIDE SEQUENCE [LARGE SCALE GENOMIC DNA]</scope>
    <source>
        <strain evidence="2 3">CPCC 100088</strain>
    </source>
</reference>
<evidence type="ECO:0000313" key="3">
    <source>
        <dbReference type="Proteomes" id="UP001438953"/>
    </source>
</evidence>
<feature type="chain" id="PRO_5045846618" evidence="1">
    <location>
        <begin position="21"/>
        <end position="234"/>
    </location>
</feature>
<dbReference type="RefSeq" id="WP_339112928.1">
    <property type="nucleotide sequence ID" value="NZ_JAYWLC010000009.1"/>
</dbReference>
<evidence type="ECO:0000313" key="2">
    <source>
        <dbReference type="EMBL" id="MER5172637.1"/>
    </source>
</evidence>
<reference evidence="2 3" key="1">
    <citation type="submission" date="2024-01" db="EMBL/GenBank/DDBJ databases">
        <authorList>
            <person name="Deng Y."/>
            <person name="Su J."/>
        </authorList>
    </citation>
    <scope>NUCLEOTIDE SEQUENCE [LARGE SCALE GENOMIC DNA]</scope>
    <source>
        <strain evidence="2 3">CPCC 100088</strain>
    </source>
</reference>
<keyword evidence="1" id="KW-0732">Signal</keyword>
<dbReference type="Gene3D" id="2.40.160.10">
    <property type="entry name" value="Porin"/>
    <property type="match status" value="1"/>
</dbReference>
<accession>A0ABV1SIA9</accession>
<proteinExistence type="predicted"/>
<dbReference type="InterPro" id="IPR023614">
    <property type="entry name" value="Porin_dom_sf"/>
</dbReference>
<organism evidence="2 3">
    <name type="scientific">Thioclava kandeliae</name>
    <dbReference type="NCBI Taxonomy" id="3070818"/>
    <lineage>
        <taxon>Bacteria</taxon>
        <taxon>Pseudomonadati</taxon>
        <taxon>Pseudomonadota</taxon>
        <taxon>Alphaproteobacteria</taxon>
        <taxon>Rhodobacterales</taxon>
        <taxon>Paracoccaceae</taxon>
        <taxon>Thioclava</taxon>
    </lineage>
</organism>
<sequence length="234" mass="25311">MKKTAILALLAGFAPMASHAADIVGANVGASHFNYLDADSRDQSRTNIGGQMEVGFTPQFSLQGDMALNRYWDDSWDGHTTALHAIYNMNGMMKFGARAGFERIDGDDYTTLGVEYKGDYGMFSVESAYNHVKSDDADMQGNLYNVSATMPLNSQVKVGGRLDYYDTDDVTGRRYAATGEYDLGNGYAMTGELGFNDANHDDAESYVGIGLRADLGQGGVSFSDHSLSDLIVGH</sequence>
<gene>
    <name evidence="2" type="ORF">VSX56_12720</name>
</gene>
<keyword evidence="3" id="KW-1185">Reference proteome</keyword>
<feature type="signal peptide" evidence="1">
    <location>
        <begin position="1"/>
        <end position="20"/>
    </location>
</feature>
<dbReference type="EMBL" id="JAYWLC010000009">
    <property type="protein sequence ID" value="MER5172637.1"/>
    <property type="molecule type" value="Genomic_DNA"/>
</dbReference>
<evidence type="ECO:0000256" key="1">
    <source>
        <dbReference type="SAM" id="SignalP"/>
    </source>
</evidence>
<protein>
    <submittedName>
        <fullName evidence="2">Porin</fullName>
    </submittedName>
</protein>
<dbReference type="Proteomes" id="UP001438953">
    <property type="component" value="Unassembled WGS sequence"/>
</dbReference>
<comment type="caution">
    <text evidence="2">The sequence shown here is derived from an EMBL/GenBank/DDBJ whole genome shotgun (WGS) entry which is preliminary data.</text>
</comment>
<name>A0ABV1SIA9_9RHOB</name>
<dbReference type="SUPFAM" id="SSF56935">
    <property type="entry name" value="Porins"/>
    <property type="match status" value="1"/>
</dbReference>